<dbReference type="EMBL" id="FXTP01000001">
    <property type="protein sequence ID" value="SMO40031.1"/>
    <property type="molecule type" value="Genomic_DNA"/>
</dbReference>
<accession>A0A521AZ44</accession>
<organism evidence="2 3">
    <name type="scientific">Gracilimonas mengyeensis</name>
    <dbReference type="NCBI Taxonomy" id="1302730"/>
    <lineage>
        <taxon>Bacteria</taxon>
        <taxon>Pseudomonadati</taxon>
        <taxon>Balneolota</taxon>
        <taxon>Balneolia</taxon>
        <taxon>Balneolales</taxon>
        <taxon>Balneolaceae</taxon>
        <taxon>Gracilimonas</taxon>
    </lineage>
</organism>
<sequence>MKSLQNTIKTLLLILVVGSNAVYAQSIWEPQTNITGYVSTEFNYFDDLDGYNYNYGASVSEAGLLISYRATSAFTLKGVFVYRPDYEFDKMLNEAYGQYAVSSALNIKIGRFLTPLSPMNTYYYAPVNTSATLPMIVTNNENFPLNVDGISLNGFFGDTFKIKYDAFAGGYTNSTWKKSGAMGFFGREVPYFKNQINSRNTIDDSYSGTYNVGLGGKIGLSYKTIAEIGAGYFAPKKEKVPISVSLPENALYPGSPATAIVAPTGFERPAWGLNGKVQLRNTTIDAEYWTGNLKNDAIKFDFTGDGNKTLLSEGGDVELEGLFVQASQRIKKFTPYARYEYQHTNDVEYQRYSAGLNYKPSFERTLKLEYMLYKHDDSDTSINGLVVAYIFSF</sequence>
<gene>
    <name evidence="2" type="ORF">SAMN06265219_101465</name>
</gene>
<dbReference type="RefSeq" id="WP_142452960.1">
    <property type="nucleotide sequence ID" value="NZ_FXTP01000001.1"/>
</dbReference>
<feature type="chain" id="PRO_5021722102" description="Beta-barrel porin-2, OmpL-like. bbp2" evidence="1">
    <location>
        <begin position="25"/>
        <end position="393"/>
    </location>
</feature>
<dbReference type="OrthoDB" id="1120523at2"/>
<evidence type="ECO:0008006" key="4">
    <source>
        <dbReference type="Google" id="ProtNLM"/>
    </source>
</evidence>
<keyword evidence="3" id="KW-1185">Reference proteome</keyword>
<name>A0A521AZ44_9BACT</name>
<dbReference type="SUPFAM" id="SSF56935">
    <property type="entry name" value="Porins"/>
    <property type="match status" value="1"/>
</dbReference>
<proteinExistence type="predicted"/>
<keyword evidence="1" id="KW-0732">Signal</keyword>
<feature type="signal peptide" evidence="1">
    <location>
        <begin position="1"/>
        <end position="24"/>
    </location>
</feature>
<evidence type="ECO:0000256" key="1">
    <source>
        <dbReference type="SAM" id="SignalP"/>
    </source>
</evidence>
<evidence type="ECO:0000313" key="3">
    <source>
        <dbReference type="Proteomes" id="UP000317557"/>
    </source>
</evidence>
<dbReference type="Proteomes" id="UP000317557">
    <property type="component" value="Unassembled WGS sequence"/>
</dbReference>
<dbReference type="AlphaFoldDB" id="A0A521AZ44"/>
<protein>
    <recommendedName>
        <fullName evidence="4">Beta-barrel porin-2, OmpL-like. bbp2</fullName>
    </recommendedName>
</protein>
<reference evidence="2 3" key="1">
    <citation type="submission" date="2017-05" db="EMBL/GenBank/DDBJ databases">
        <authorList>
            <person name="Varghese N."/>
            <person name="Submissions S."/>
        </authorList>
    </citation>
    <scope>NUCLEOTIDE SEQUENCE [LARGE SCALE GENOMIC DNA]</scope>
    <source>
        <strain evidence="2 3">DSM 21985</strain>
    </source>
</reference>
<evidence type="ECO:0000313" key="2">
    <source>
        <dbReference type="EMBL" id="SMO40031.1"/>
    </source>
</evidence>